<keyword evidence="3" id="KW-1185">Reference proteome</keyword>
<keyword evidence="1" id="KW-0732">Signal</keyword>
<proteinExistence type="predicted"/>
<protein>
    <submittedName>
        <fullName evidence="2">Uncharacterized protein</fullName>
    </submittedName>
</protein>
<dbReference type="RefSeq" id="WP_183403933.1">
    <property type="nucleotide sequence ID" value="NZ_JACHGG010000003.1"/>
</dbReference>
<gene>
    <name evidence="2" type="ORF">HNQ93_002464</name>
</gene>
<evidence type="ECO:0000313" key="3">
    <source>
        <dbReference type="Proteomes" id="UP000532746"/>
    </source>
</evidence>
<dbReference type="EMBL" id="JACHGG010000003">
    <property type="protein sequence ID" value="MBB6059604.1"/>
    <property type="molecule type" value="Genomic_DNA"/>
</dbReference>
<organism evidence="2 3">
    <name type="scientific">Hymenobacter luteus</name>
    <dbReference type="NCBI Taxonomy" id="1411122"/>
    <lineage>
        <taxon>Bacteria</taxon>
        <taxon>Pseudomonadati</taxon>
        <taxon>Bacteroidota</taxon>
        <taxon>Cytophagia</taxon>
        <taxon>Cytophagales</taxon>
        <taxon>Hymenobacteraceae</taxon>
        <taxon>Hymenobacter</taxon>
    </lineage>
</organism>
<sequence length="181" mass="18986">MNNITKNLTGILFAGANVALAAAPWKNKVRAIYGFNGAGTGYTVFKPTSSFNSLTQLVQDSCYIVDALTPGFELPGAVITASGGVNPASAMSLEGLYFSKVGSDEYELSFDIKYGQEFNAPGNPPCLITVDDDARFQVVASYGSQLINVYGLTPGSMHQLKAADSNGNAAVLPFTIPTTQG</sequence>
<feature type="signal peptide" evidence="1">
    <location>
        <begin position="1"/>
        <end position="21"/>
    </location>
</feature>
<dbReference type="AlphaFoldDB" id="A0A7W9WB99"/>
<dbReference type="Proteomes" id="UP000532746">
    <property type="component" value="Unassembled WGS sequence"/>
</dbReference>
<evidence type="ECO:0000313" key="2">
    <source>
        <dbReference type="EMBL" id="MBB6059604.1"/>
    </source>
</evidence>
<comment type="caution">
    <text evidence="2">The sequence shown here is derived from an EMBL/GenBank/DDBJ whole genome shotgun (WGS) entry which is preliminary data.</text>
</comment>
<name>A0A7W9WB99_9BACT</name>
<reference evidence="2 3" key="1">
    <citation type="submission" date="2020-08" db="EMBL/GenBank/DDBJ databases">
        <title>Genomic Encyclopedia of Type Strains, Phase IV (KMG-IV): sequencing the most valuable type-strain genomes for metagenomic binning, comparative biology and taxonomic classification.</title>
        <authorList>
            <person name="Goeker M."/>
        </authorList>
    </citation>
    <scope>NUCLEOTIDE SEQUENCE [LARGE SCALE GENOMIC DNA]</scope>
    <source>
        <strain evidence="2 3">DSM 26718</strain>
    </source>
</reference>
<evidence type="ECO:0000256" key="1">
    <source>
        <dbReference type="SAM" id="SignalP"/>
    </source>
</evidence>
<accession>A0A7W9WB99</accession>
<feature type="chain" id="PRO_5030931091" evidence="1">
    <location>
        <begin position="22"/>
        <end position="181"/>
    </location>
</feature>